<dbReference type="Gene3D" id="3.60.15.10">
    <property type="entry name" value="Ribonuclease Z/Hydroxyacylglutathione hydrolase-like"/>
    <property type="match status" value="1"/>
</dbReference>
<dbReference type="AlphaFoldDB" id="C6LAH8"/>
<name>C6LAH8_9FIRM</name>
<dbReference type="RefSeq" id="WP_006860420.1">
    <property type="nucleotide sequence ID" value="NZ_ACCL02000002.1"/>
</dbReference>
<dbReference type="SUPFAM" id="SSF56281">
    <property type="entry name" value="Metallo-hydrolase/oxidoreductase"/>
    <property type="match status" value="1"/>
</dbReference>
<dbReference type="OrthoDB" id="9803916at2"/>
<dbReference type="eggNOG" id="COG1234">
    <property type="taxonomic scope" value="Bacteria"/>
</dbReference>
<dbReference type="InterPro" id="IPR036866">
    <property type="entry name" value="RibonucZ/Hydroxyglut_hydro"/>
</dbReference>
<dbReference type="EMBL" id="ACCL02000002">
    <property type="protein sequence ID" value="EET62585.1"/>
    <property type="molecule type" value="Genomic_DNA"/>
</dbReference>
<evidence type="ECO:0000313" key="3">
    <source>
        <dbReference type="Proteomes" id="UP000005561"/>
    </source>
</evidence>
<keyword evidence="3" id="KW-1185">Reference proteome</keyword>
<proteinExistence type="predicted"/>
<evidence type="ECO:0000313" key="2">
    <source>
        <dbReference type="EMBL" id="EET62585.1"/>
    </source>
</evidence>
<feature type="domain" description="Metallo-beta-lactamase" evidence="1">
    <location>
        <begin position="19"/>
        <end position="209"/>
    </location>
</feature>
<dbReference type="Pfam" id="PF23023">
    <property type="entry name" value="Anti-Pycsar_Apyc1"/>
    <property type="match status" value="1"/>
</dbReference>
<sequence>MERIRFLGCGSAFNPLLGNTSAYFIMEDSLVLIDAGETVFSKLYKMKLLESCPEIFIIITHTHSDHVGSLPSIISYTYYVLGKRVNIFYPEKSLAVLLDMMGIVREAYVLSVDRDFCIGSVAVHALSVKHEENIGCYGYLLEFPDAKIYYSGDSYEIPDRVIKGFLAGEIKKIYQDTTEYETERLSHCPLSMLESLFPVQMRKNIYCMHFSNDFMKKLEEKGFNYVKVEET</sequence>
<gene>
    <name evidence="2" type="ORF">BRYFOR_05620</name>
</gene>
<dbReference type="Proteomes" id="UP000005561">
    <property type="component" value="Unassembled WGS sequence"/>
</dbReference>
<accession>C6LAH8</accession>
<dbReference type="InterPro" id="IPR001279">
    <property type="entry name" value="Metallo-B-lactamas"/>
</dbReference>
<dbReference type="SMART" id="SM00849">
    <property type="entry name" value="Lactamase_B"/>
    <property type="match status" value="1"/>
</dbReference>
<protein>
    <submittedName>
        <fullName evidence="2">Metallo-beta-lactamase domain protein</fullName>
    </submittedName>
</protein>
<organism evidence="2 3">
    <name type="scientific">Marvinbryantia formatexigens DSM 14469</name>
    <dbReference type="NCBI Taxonomy" id="478749"/>
    <lineage>
        <taxon>Bacteria</taxon>
        <taxon>Bacillati</taxon>
        <taxon>Bacillota</taxon>
        <taxon>Clostridia</taxon>
        <taxon>Lachnospirales</taxon>
        <taxon>Lachnospiraceae</taxon>
        <taxon>Marvinbryantia</taxon>
    </lineage>
</organism>
<comment type="caution">
    <text evidence="2">The sequence shown here is derived from an EMBL/GenBank/DDBJ whole genome shotgun (WGS) entry which is preliminary data.</text>
</comment>
<dbReference type="PANTHER" id="PTHR42663">
    <property type="entry name" value="HYDROLASE C777.06C-RELATED-RELATED"/>
    <property type="match status" value="1"/>
</dbReference>
<dbReference type="PANTHER" id="PTHR42663:SF6">
    <property type="entry name" value="HYDROLASE C777.06C-RELATED"/>
    <property type="match status" value="1"/>
</dbReference>
<evidence type="ECO:0000259" key="1">
    <source>
        <dbReference type="SMART" id="SM00849"/>
    </source>
</evidence>
<dbReference type="STRING" id="168384.SAMN05660368_02909"/>
<reference evidence="2" key="1">
    <citation type="submission" date="2009-07" db="EMBL/GenBank/DDBJ databases">
        <authorList>
            <person name="Weinstock G."/>
            <person name="Sodergren E."/>
            <person name="Clifton S."/>
            <person name="Fulton L."/>
            <person name="Fulton B."/>
            <person name="Courtney L."/>
            <person name="Fronick C."/>
            <person name="Harrison M."/>
            <person name="Strong C."/>
            <person name="Farmer C."/>
            <person name="Delahaunty K."/>
            <person name="Markovic C."/>
            <person name="Hall O."/>
            <person name="Minx P."/>
            <person name="Tomlinson C."/>
            <person name="Mitreva M."/>
            <person name="Nelson J."/>
            <person name="Hou S."/>
            <person name="Wollam A."/>
            <person name="Pepin K.H."/>
            <person name="Johnson M."/>
            <person name="Bhonagiri V."/>
            <person name="Nash W.E."/>
            <person name="Warren W."/>
            <person name="Chinwalla A."/>
            <person name="Mardis E.R."/>
            <person name="Wilson R.K."/>
        </authorList>
    </citation>
    <scope>NUCLEOTIDE SEQUENCE [LARGE SCALE GENOMIC DNA]</scope>
    <source>
        <strain evidence="2">DSM 14469</strain>
    </source>
</reference>